<dbReference type="AlphaFoldDB" id="A0A2N9GDJ1"/>
<feature type="compositionally biased region" description="Basic and acidic residues" evidence="1">
    <location>
        <begin position="485"/>
        <end position="501"/>
    </location>
</feature>
<feature type="compositionally biased region" description="Polar residues" evidence="1">
    <location>
        <begin position="469"/>
        <end position="484"/>
    </location>
</feature>
<feature type="region of interest" description="Disordered" evidence="1">
    <location>
        <begin position="437"/>
        <end position="511"/>
    </location>
</feature>
<feature type="region of interest" description="Disordered" evidence="1">
    <location>
        <begin position="579"/>
        <end position="616"/>
    </location>
</feature>
<organism evidence="2">
    <name type="scientific">Fagus sylvatica</name>
    <name type="common">Beechnut</name>
    <dbReference type="NCBI Taxonomy" id="28930"/>
    <lineage>
        <taxon>Eukaryota</taxon>
        <taxon>Viridiplantae</taxon>
        <taxon>Streptophyta</taxon>
        <taxon>Embryophyta</taxon>
        <taxon>Tracheophyta</taxon>
        <taxon>Spermatophyta</taxon>
        <taxon>Magnoliopsida</taxon>
        <taxon>eudicotyledons</taxon>
        <taxon>Gunneridae</taxon>
        <taxon>Pentapetalae</taxon>
        <taxon>rosids</taxon>
        <taxon>fabids</taxon>
        <taxon>Fagales</taxon>
        <taxon>Fagaceae</taxon>
        <taxon>Fagus</taxon>
    </lineage>
</organism>
<evidence type="ECO:0000313" key="2">
    <source>
        <dbReference type="EMBL" id="SPD00657.1"/>
    </source>
</evidence>
<gene>
    <name evidence="2" type="ORF">FSB_LOCUS28539</name>
</gene>
<accession>A0A2N9GDJ1</accession>
<evidence type="ECO:0008006" key="3">
    <source>
        <dbReference type="Google" id="ProtNLM"/>
    </source>
</evidence>
<feature type="compositionally biased region" description="Polar residues" evidence="1">
    <location>
        <begin position="376"/>
        <end position="388"/>
    </location>
</feature>
<sequence>MSKRSDFAQKLLDDLRLRKERVGASKSSNRSNAMAIDAYAYSKQTHKGSRNIKTHETIGSRTTNIHNRSSSGSRSSIIEDSSRQVVPYAGGRNAAQIGDLSMALAFAIENGGKLIRTDSSGNNSMLGFLHQIGRASRDFGKMERSIADRQRSSSSRFPTLSHLHIKEISKGAQKLNQILSVCSNGQRYSIEIGKELLKGAMDLEESLRMLVNLQEASEYMVSPQRKNRIVLLEDDEDNEDNTAPMPEQQQLALPRFSFDKPSRRSHNTQEVERNNLKQRTAALTYPTEATNYNQQALITSKSVSHMRSASYSPNIKTLAAVSEKNNHSSSSQSKPEKGRISNVIAKLMGLDDAPQKVDTKYARQKDSTPKQKTEGMPSQHTAHGSTKNAVLKTKDTINLERPKRQKVIEAKRNHVIQDAAFASQAGKNLHTRNASFEAVINNGKPPRRDLEEIHPGTSSEKATTKIEKQQSNIAQLNQNTGSRKNIQDKERKQDDKKHREQNGTGMGNTKEIISREELHQMEEQANKRSEDAVILQGKTGYNDSMLQTEKRYANKLLPNNQEKSKNLGLQQPYILQKPEQQEEKNQGEEWEQQSAKQKLHMSKQRGSEMTFKSSSKPLHDTINMQKKHPHMNQAALSKKSSTEAIDATQPERFPYGRNHEDLVKGKSSTDLTFHMKALVNRNSDQNCSPRVPESEPGREKARIPPVMEEKPVHLLPMQKAKNTKAHKSETPRKIDEVVTRRNGARQNFARPLKHQSSNLQDVKPRRNDKFSIYKGAEPVRANRSKEAESHIVKSNKSVSSIHPMNVAQPTKEAEHSSPLYSPPGDRWQSLKEPIVSPPDGSQNKVSTINNDQQHQAPVFGGDEELMGWKFTSNALTGTTEDSTDISYPSQLEHQKIPKLGMQEPLTESENCLKLILITSELFLNTAEALFKLNIPYNILHASGYICQEEESKLILDCGYEVMKRKGRRQELIIHPCVKISIRSTKVNSLDDLVKQLNKDFETLKLYGRNGDPKCDVEDYLPKMLEIDVHHSAPNVNCMWDSGWDDITSALLEKDDVIRDVERHMLNGLVDEITRDLLQV</sequence>
<dbReference type="EMBL" id="OIVN01002112">
    <property type="protein sequence ID" value="SPD00657.1"/>
    <property type="molecule type" value="Genomic_DNA"/>
</dbReference>
<evidence type="ECO:0000256" key="1">
    <source>
        <dbReference type="SAM" id="MobiDB-lite"/>
    </source>
</evidence>
<dbReference type="PANTHER" id="PTHR34282:SF1">
    <property type="entry name" value="DUF3741 DOMAIN-CONTAINING PROTEIN"/>
    <property type="match status" value="1"/>
</dbReference>
<feature type="compositionally biased region" description="Basic and acidic residues" evidence="1">
    <location>
        <begin position="392"/>
        <end position="404"/>
    </location>
</feature>
<dbReference type="PANTHER" id="PTHR34282">
    <property type="entry name" value="OS01G0228800 PROTEIN-RELATED"/>
    <property type="match status" value="1"/>
</dbReference>
<feature type="compositionally biased region" description="Basic and acidic residues" evidence="1">
    <location>
        <begin position="353"/>
        <end position="373"/>
    </location>
</feature>
<protein>
    <recommendedName>
        <fullName evidence="3">DUF3741 domain-containing protein</fullName>
    </recommendedName>
</protein>
<feature type="region of interest" description="Disordered" evidence="1">
    <location>
        <begin position="779"/>
        <end position="798"/>
    </location>
</feature>
<proteinExistence type="predicted"/>
<feature type="region of interest" description="Disordered" evidence="1">
    <location>
        <begin position="347"/>
        <end position="404"/>
    </location>
</feature>
<name>A0A2N9GDJ1_FAGSY</name>
<reference evidence="2" key="1">
    <citation type="submission" date="2018-02" db="EMBL/GenBank/DDBJ databases">
        <authorList>
            <person name="Cohen D.B."/>
            <person name="Kent A.D."/>
        </authorList>
    </citation>
    <scope>NUCLEOTIDE SEQUENCE</scope>
</reference>